<dbReference type="InterPro" id="IPR027417">
    <property type="entry name" value="P-loop_NTPase"/>
</dbReference>
<dbReference type="EMBL" id="JARKNE010000001">
    <property type="protein sequence ID" value="KAK5846425.1"/>
    <property type="molecule type" value="Genomic_DNA"/>
</dbReference>
<sequence length="86" mass="9552">MVVPPHTTRIGQHLPDPHHASEPVPEQELEPELHSGEIGSKNDEDAEDDSKKLAKFVIGQQKAKKVLAVAVYNHYKGYTIPSRKTS</sequence>
<dbReference type="Gene3D" id="3.40.50.300">
    <property type="entry name" value="P-loop containing nucleotide triphosphate hydrolases"/>
    <property type="match status" value="1"/>
</dbReference>
<feature type="region of interest" description="Disordered" evidence="1">
    <location>
        <begin position="1"/>
        <end position="49"/>
    </location>
</feature>
<proteinExistence type="predicted"/>
<organism evidence="2 3">
    <name type="scientific">Gossypium arboreum</name>
    <name type="common">Tree cotton</name>
    <name type="synonym">Gossypium nanking</name>
    <dbReference type="NCBI Taxonomy" id="29729"/>
    <lineage>
        <taxon>Eukaryota</taxon>
        <taxon>Viridiplantae</taxon>
        <taxon>Streptophyta</taxon>
        <taxon>Embryophyta</taxon>
        <taxon>Tracheophyta</taxon>
        <taxon>Spermatophyta</taxon>
        <taxon>Magnoliopsida</taxon>
        <taxon>eudicotyledons</taxon>
        <taxon>Gunneridae</taxon>
        <taxon>Pentapetalae</taxon>
        <taxon>rosids</taxon>
        <taxon>malvids</taxon>
        <taxon>Malvales</taxon>
        <taxon>Malvaceae</taxon>
        <taxon>Malvoideae</taxon>
        <taxon>Gossypium</taxon>
    </lineage>
</organism>
<comment type="caution">
    <text evidence="2">The sequence shown here is derived from an EMBL/GenBank/DDBJ whole genome shotgun (WGS) entry which is preliminary data.</text>
</comment>
<evidence type="ECO:0000256" key="1">
    <source>
        <dbReference type="SAM" id="MobiDB-lite"/>
    </source>
</evidence>
<gene>
    <name evidence="2" type="ORF">PVK06_002712</name>
</gene>
<evidence type="ECO:0000313" key="2">
    <source>
        <dbReference type="EMBL" id="KAK5846425.1"/>
    </source>
</evidence>
<protein>
    <submittedName>
        <fullName evidence="2">Uncharacterized protein</fullName>
    </submittedName>
</protein>
<feature type="compositionally biased region" description="Basic and acidic residues" evidence="1">
    <location>
        <begin position="31"/>
        <end position="43"/>
    </location>
</feature>
<accession>A0ABR0R4J2</accession>
<name>A0ABR0R4J2_GOSAR</name>
<reference evidence="2 3" key="1">
    <citation type="submission" date="2023-03" db="EMBL/GenBank/DDBJ databases">
        <title>WGS of Gossypium arboreum.</title>
        <authorList>
            <person name="Yu D."/>
        </authorList>
    </citation>
    <scope>NUCLEOTIDE SEQUENCE [LARGE SCALE GENOMIC DNA]</scope>
    <source>
        <tissue evidence="2">Leaf</tissue>
    </source>
</reference>
<keyword evidence="3" id="KW-1185">Reference proteome</keyword>
<dbReference type="Proteomes" id="UP001358586">
    <property type="component" value="Chromosome 1"/>
</dbReference>
<evidence type="ECO:0000313" key="3">
    <source>
        <dbReference type="Proteomes" id="UP001358586"/>
    </source>
</evidence>